<feature type="domain" description="OTU" evidence="1">
    <location>
        <begin position="206"/>
        <end position="353"/>
    </location>
</feature>
<organism evidence="2 3">
    <name type="scientific">Oopsacas minuta</name>
    <dbReference type="NCBI Taxonomy" id="111878"/>
    <lineage>
        <taxon>Eukaryota</taxon>
        <taxon>Metazoa</taxon>
        <taxon>Porifera</taxon>
        <taxon>Hexactinellida</taxon>
        <taxon>Hexasterophora</taxon>
        <taxon>Lyssacinosida</taxon>
        <taxon>Leucopsacidae</taxon>
        <taxon>Oopsacas</taxon>
    </lineage>
</organism>
<dbReference type="InterPro" id="IPR003323">
    <property type="entry name" value="OTU_dom"/>
</dbReference>
<name>A0AAV7KEK3_9METZ</name>
<keyword evidence="3" id="KW-1185">Reference proteome</keyword>
<dbReference type="EMBL" id="JAKMXF010000055">
    <property type="protein sequence ID" value="KAI6659598.1"/>
    <property type="molecule type" value="Genomic_DNA"/>
</dbReference>
<protein>
    <recommendedName>
        <fullName evidence="1">OTU domain-containing protein</fullName>
    </recommendedName>
</protein>
<sequence>MDSNAYVENWFKIVKHSIFNSETGIRAANFIITMYTNIDDRIAAFTFAFTPLASKVFKHKKRLRVENEEECQEEWSRSKKSKFSYTKPTVDKVNKTFNDFNSSYGFEVDNSRKCATNRKVATLPVDNSGNVKVDGKTLHVNEIEIISDLDIIEMASLDYTLPAFQPLSYQGQNGICEDLQLHLVDCPNYVKGTISVNSNLKEHVPSKLFEIPGDGNCLFASFSYWMTGSIESVSLVRFKVVENMLGKLKEVCNKFIMNKFPKCASNYRNVADYVVKSNMKRNYTWGGDVEMFAAALLMRTDIWIYSSDMGNKWMVFSGRGSKLIDTLELPPANDTGSIYLNHNGQHYEPVLQVDLKDSPRQIFIN</sequence>
<accession>A0AAV7KEK3</accession>
<evidence type="ECO:0000259" key="1">
    <source>
        <dbReference type="PROSITE" id="PS50802"/>
    </source>
</evidence>
<dbReference type="Gene3D" id="3.90.70.80">
    <property type="match status" value="1"/>
</dbReference>
<proteinExistence type="predicted"/>
<dbReference type="PROSITE" id="PS50802">
    <property type="entry name" value="OTU"/>
    <property type="match status" value="1"/>
</dbReference>
<dbReference type="GO" id="GO:0016579">
    <property type="term" value="P:protein deubiquitination"/>
    <property type="evidence" value="ECO:0007669"/>
    <property type="project" value="TreeGrafter"/>
</dbReference>
<dbReference type="PANTHER" id="PTHR12419">
    <property type="entry name" value="OTU DOMAIN CONTAINING PROTEIN"/>
    <property type="match status" value="1"/>
</dbReference>
<dbReference type="SUPFAM" id="SSF54001">
    <property type="entry name" value="Cysteine proteinases"/>
    <property type="match status" value="1"/>
</dbReference>
<evidence type="ECO:0000313" key="2">
    <source>
        <dbReference type="EMBL" id="KAI6659598.1"/>
    </source>
</evidence>
<comment type="caution">
    <text evidence="2">The sequence shown here is derived from an EMBL/GenBank/DDBJ whole genome shotgun (WGS) entry which is preliminary data.</text>
</comment>
<dbReference type="AlphaFoldDB" id="A0AAV7KEK3"/>
<reference evidence="2 3" key="1">
    <citation type="journal article" date="2023" name="BMC Biol.">
        <title>The compact genome of the sponge Oopsacas minuta (Hexactinellida) is lacking key metazoan core genes.</title>
        <authorList>
            <person name="Santini S."/>
            <person name="Schenkelaars Q."/>
            <person name="Jourda C."/>
            <person name="Duchesne M."/>
            <person name="Belahbib H."/>
            <person name="Rocher C."/>
            <person name="Selva M."/>
            <person name="Riesgo A."/>
            <person name="Vervoort M."/>
            <person name="Leys S.P."/>
            <person name="Kodjabachian L."/>
            <person name="Le Bivic A."/>
            <person name="Borchiellini C."/>
            <person name="Claverie J.M."/>
            <person name="Renard E."/>
        </authorList>
    </citation>
    <scope>NUCLEOTIDE SEQUENCE [LARGE SCALE GENOMIC DNA]</scope>
    <source>
        <strain evidence="2">SPO-2</strain>
    </source>
</reference>
<dbReference type="CDD" id="cd22755">
    <property type="entry name" value="OTU_CeDUB-like"/>
    <property type="match status" value="1"/>
</dbReference>
<dbReference type="Pfam" id="PF02338">
    <property type="entry name" value="OTU"/>
    <property type="match status" value="1"/>
</dbReference>
<dbReference type="GO" id="GO:0004843">
    <property type="term" value="F:cysteine-type deubiquitinase activity"/>
    <property type="evidence" value="ECO:0007669"/>
    <property type="project" value="TreeGrafter"/>
</dbReference>
<gene>
    <name evidence="2" type="ORF">LOD99_14521</name>
</gene>
<dbReference type="InterPro" id="IPR050704">
    <property type="entry name" value="Peptidase_C85-like"/>
</dbReference>
<dbReference type="Proteomes" id="UP001165289">
    <property type="component" value="Unassembled WGS sequence"/>
</dbReference>
<dbReference type="InterPro" id="IPR038765">
    <property type="entry name" value="Papain-like_cys_pep_sf"/>
</dbReference>
<evidence type="ECO:0000313" key="3">
    <source>
        <dbReference type="Proteomes" id="UP001165289"/>
    </source>
</evidence>